<dbReference type="Gene3D" id="3.40.630.40">
    <property type="entry name" value="Zn-dependent exopeptidases"/>
    <property type="match status" value="1"/>
</dbReference>
<evidence type="ECO:0000313" key="4">
    <source>
        <dbReference type="Proteomes" id="UP000654279"/>
    </source>
</evidence>
<reference evidence="3" key="1">
    <citation type="submission" date="2020-08" db="EMBL/GenBank/DDBJ databases">
        <title>Genome public.</title>
        <authorList>
            <person name="Liu C."/>
            <person name="Sun Q."/>
        </authorList>
    </citation>
    <scope>NUCLEOTIDE SEQUENCE</scope>
    <source>
        <strain evidence="3">NSJ-44</strain>
    </source>
</reference>
<dbReference type="Proteomes" id="UP000654279">
    <property type="component" value="Unassembled WGS sequence"/>
</dbReference>
<dbReference type="InterPro" id="IPR050695">
    <property type="entry name" value="N-acetylmuramoyl_amidase_3"/>
</dbReference>
<dbReference type="PANTHER" id="PTHR30404">
    <property type="entry name" value="N-ACETYLMURAMOYL-L-ALANINE AMIDASE"/>
    <property type="match status" value="1"/>
</dbReference>
<dbReference type="SUPFAM" id="SSF53187">
    <property type="entry name" value="Zn-dependent exopeptidases"/>
    <property type="match status" value="1"/>
</dbReference>
<accession>A0A926HLQ6</accession>
<keyword evidence="4" id="KW-1185">Reference proteome</keyword>
<dbReference type="GO" id="GO:0009253">
    <property type="term" value="P:peptidoglycan catabolic process"/>
    <property type="evidence" value="ECO:0007669"/>
    <property type="project" value="InterPro"/>
</dbReference>
<dbReference type="AlphaFoldDB" id="A0A926HLQ6"/>
<dbReference type="GO" id="GO:0030288">
    <property type="term" value="C:outer membrane-bounded periplasmic space"/>
    <property type="evidence" value="ECO:0007669"/>
    <property type="project" value="TreeGrafter"/>
</dbReference>
<organism evidence="3 4">
    <name type="scientific">Luoshenia tenuis</name>
    <dbReference type="NCBI Taxonomy" id="2763654"/>
    <lineage>
        <taxon>Bacteria</taxon>
        <taxon>Bacillati</taxon>
        <taxon>Bacillota</taxon>
        <taxon>Clostridia</taxon>
        <taxon>Christensenellales</taxon>
        <taxon>Christensenellaceae</taxon>
        <taxon>Luoshenia</taxon>
    </lineage>
</organism>
<dbReference type="SMART" id="SM00646">
    <property type="entry name" value="Ami_3"/>
    <property type="match status" value="1"/>
</dbReference>
<dbReference type="EMBL" id="JACRSO010000001">
    <property type="protein sequence ID" value="MBC8527825.1"/>
    <property type="molecule type" value="Genomic_DNA"/>
</dbReference>
<dbReference type="PANTHER" id="PTHR30404:SF0">
    <property type="entry name" value="N-ACETYLMURAMOYL-L-ALANINE AMIDASE AMIC"/>
    <property type="match status" value="1"/>
</dbReference>
<keyword evidence="1" id="KW-0378">Hydrolase</keyword>
<evidence type="ECO:0000259" key="2">
    <source>
        <dbReference type="SMART" id="SM00646"/>
    </source>
</evidence>
<evidence type="ECO:0000256" key="1">
    <source>
        <dbReference type="ARBA" id="ARBA00022801"/>
    </source>
</evidence>
<gene>
    <name evidence="3" type="ORF">H8699_00040</name>
</gene>
<dbReference type="RefSeq" id="WP_249283924.1">
    <property type="nucleotide sequence ID" value="NZ_JACRSO010000001.1"/>
</dbReference>
<dbReference type="InterPro" id="IPR002508">
    <property type="entry name" value="MurNAc-LAA_cat"/>
</dbReference>
<feature type="domain" description="MurNAc-LAA" evidence="2">
    <location>
        <begin position="115"/>
        <end position="228"/>
    </location>
</feature>
<evidence type="ECO:0000313" key="3">
    <source>
        <dbReference type="EMBL" id="MBC8527825.1"/>
    </source>
</evidence>
<comment type="caution">
    <text evidence="3">The sequence shown here is derived from an EMBL/GenBank/DDBJ whole genome shotgun (WGS) entry which is preliminary data.</text>
</comment>
<protein>
    <submittedName>
        <fullName evidence="3">N-acetylmuramoyl-L-alanine amidase</fullName>
    </submittedName>
</protein>
<dbReference type="CDD" id="cd02696">
    <property type="entry name" value="MurNAc-LAA"/>
    <property type="match status" value="1"/>
</dbReference>
<dbReference type="Pfam" id="PF01520">
    <property type="entry name" value="Amidase_3"/>
    <property type="match status" value="1"/>
</dbReference>
<dbReference type="GO" id="GO:0008745">
    <property type="term" value="F:N-acetylmuramoyl-L-alanine amidase activity"/>
    <property type="evidence" value="ECO:0007669"/>
    <property type="project" value="InterPro"/>
</dbReference>
<proteinExistence type="predicted"/>
<sequence>MGKRLTKKAFIALGLSVFLLAVTAVSIALSDSARSAIGLNLGKTIVLDAGHGGFDGGAVGIDGVVEAQLNLQIALKVQAKFESAGWKVVQTRTADEGLGGDGKGTDKQKDMRARAQIIKDTKPDIMVSIHMNKYTSASVRGPQVFYQSGAAEGGAALAQCIQDRLNALIPDGWKKREVKSGDFYVLKAGEQPSVIVECGFISNPDEKAMLQDEQYQDRVAEAIFKGVLDSFTVETAKEIGR</sequence>
<name>A0A926HLQ6_9FIRM</name>